<dbReference type="SUPFAM" id="SSF52833">
    <property type="entry name" value="Thioredoxin-like"/>
    <property type="match status" value="1"/>
</dbReference>
<organism evidence="3 4">
    <name type="scientific">Herbihabitans rhizosphaerae</name>
    <dbReference type="NCBI Taxonomy" id="1872711"/>
    <lineage>
        <taxon>Bacteria</taxon>
        <taxon>Bacillati</taxon>
        <taxon>Actinomycetota</taxon>
        <taxon>Actinomycetes</taxon>
        <taxon>Pseudonocardiales</taxon>
        <taxon>Pseudonocardiaceae</taxon>
        <taxon>Herbihabitans</taxon>
    </lineage>
</organism>
<accession>A0A4Q7KUR6</accession>
<name>A0A4Q7KUR6_9PSEU</name>
<reference evidence="3 4" key="1">
    <citation type="submission" date="2019-02" db="EMBL/GenBank/DDBJ databases">
        <title>Genomic Encyclopedia of Type Strains, Phase IV (KMG-IV): sequencing the most valuable type-strain genomes for metagenomic binning, comparative biology and taxonomic classification.</title>
        <authorList>
            <person name="Goeker M."/>
        </authorList>
    </citation>
    <scope>NUCLEOTIDE SEQUENCE [LARGE SCALE GENOMIC DNA]</scope>
    <source>
        <strain evidence="3 4">DSM 101727</strain>
    </source>
</reference>
<dbReference type="PANTHER" id="PTHR43601">
    <property type="entry name" value="THIOREDOXIN, MITOCHONDRIAL"/>
    <property type="match status" value="1"/>
</dbReference>
<comment type="caution">
    <text evidence="3">The sequence shown here is derived from an EMBL/GenBank/DDBJ whole genome shotgun (WGS) entry which is preliminary data.</text>
</comment>
<sequence>MRKAGILAGALAIAASTIFGASVTASADELPRPGFPAASKVLEENVIEVTDANYEEVLAKSNEKLVIFDFGATWCPPCQEMKPVIDKLAKEGADAGKWILATVDVDATTVDDKYNIEYIPTLIPVRKTVEHPDSRHVGYDGDAAALEQYIKDQIAKG</sequence>
<proteinExistence type="predicted"/>
<feature type="chain" id="PRO_5020757775" evidence="1">
    <location>
        <begin position="28"/>
        <end position="157"/>
    </location>
</feature>
<keyword evidence="4" id="KW-1185">Reference proteome</keyword>
<dbReference type="PANTHER" id="PTHR43601:SF3">
    <property type="entry name" value="THIOREDOXIN, MITOCHONDRIAL"/>
    <property type="match status" value="1"/>
</dbReference>
<dbReference type="InterPro" id="IPR013766">
    <property type="entry name" value="Thioredoxin_domain"/>
</dbReference>
<dbReference type="AlphaFoldDB" id="A0A4Q7KUR6"/>
<dbReference type="Gene3D" id="3.40.30.10">
    <property type="entry name" value="Glutaredoxin"/>
    <property type="match status" value="1"/>
</dbReference>
<dbReference type="Proteomes" id="UP000294257">
    <property type="component" value="Unassembled WGS sequence"/>
</dbReference>
<dbReference type="InterPro" id="IPR036249">
    <property type="entry name" value="Thioredoxin-like_sf"/>
</dbReference>
<dbReference type="PROSITE" id="PS51352">
    <property type="entry name" value="THIOREDOXIN_2"/>
    <property type="match status" value="1"/>
</dbReference>
<keyword evidence="1" id="KW-0732">Signal</keyword>
<evidence type="ECO:0000256" key="1">
    <source>
        <dbReference type="SAM" id="SignalP"/>
    </source>
</evidence>
<feature type="signal peptide" evidence="1">
    <location>
        <begin position="1"/>
        <end position="27"/>
    </location>
</feature>
<dbReference type="EMBL" id="SGWQ01000004">
    <property type="protein sequence ID" value="RZS39242.1"/>
    <property type="molecule type" value="Genomic_DNA"/>
</dbReference>
<gene>
    <name evidence="3" type="ORF">EV193_104459</name>
</gene>
<evidence type="ECO:0000313" key="3">
    <source>
        <dbReference type="EMBL" id="RZS39242.1"/>
    </source>
</evidence>
<dbReference type="Pfam" id="PF00085">
    <property type="entry name" value="Thioredoxin"/>
    <property type="match status" value="1"/>
</dbReference>
<dbReference type="GO" id="GO:0045454">
    <property type="term" value="P:cell redox homeostasis"/>
    <property type="evidence" value="ECO:0007669"/>
    <property type="project" value="TreeGrafter"/>
</dbReference>
<protein>
    <submittedName>
        <fullName evidence="3">Putative thioredoxin</fullName>
    </submittedName>
</protein>
<dbReference type="RefSeq" id="WP_242613403.1">
    <property type="nucleotide sequence ID" value="NZ_SGWQ01000004.1"/>
</dbReference>
<evidence type="ECO:0000259" key="2">
    <source>
        <dbReference type="PROSITE" id="PS51352"/>
    </source>
</evidence>
<dbReference type="CDD" id="cd02947">
    <property type="entry name" value="TRX_family"/>
    <property type="match status" value="1"/>
</dbReference>
<feature type="domain" description="Thioredoxin" evidence="2">
    <location>
        <begin position="26"/>
        <end position="155"/>
    </location>
</feature>
<evidence type="ECO:0000313" key="4">
    <source>
        <dbReference type="Proteomes" id="UP000294257"/>
    </source>
</evidence>